<dbReference type="Gene3D" id="1.10.150.80">
    <property type="entry name" value="HRDC domain"/>
    <property type="match status" value="1"/>
</dbReference>
<feature type="compositionally biased region" description="Basic and acidic residues" evidence="11">
    <location>
        <begin position="1362"/>
        <end position="1372"/>
    </location>
</feature>
<dbReference type="SMART" id="SM00341">
    <property type="entry name" value="HRDC"/>
    <property type="match status" value="1"/>
</dbReference>
<dbReference type="InterPro" id="IPR011545">
    <property type="entry name" value="DEAD/DEAH_box_helicase_dom"/>
</dbReference>
<evidence type="ECO:0000256" key="11">
    <source>
        <dbReference type="SAM" id="MobiDB-lite"/>
    </source>
</evidence>
<feature type="region of interest" description="Disordered" evidence="11">
    <location>
        <begin position="1051"/>
        <end position="1077"/>
    </location>
</feature>
<dbReference type="CDD" id="cd06141">
    <property type="entry name" value="WRN_exo"/>
    <property type="match status" value="1"/>
</dbReference>
<organism evidence="15 16">
    <name type="scientific">Mesembrinibis cayennensis</name>
    <dbReference type="NCBI Taxonomy" id="1118748"/>
    <lineage>
        <taxon>Eukaryota</taxon>
        <taxon>Metazoa</taxon>
        <taxon>Chordata</taxon>
        <taxon>Craniata</taxon>
        <taxon>Vertebrata</taxon>
        <taxon>Euteleostomi</taxon>
        <taxon>Archelosauria</taxon>
        <taxon>Archosauria</taxon>
        <taxon>Dinosauria</taxon>
        <taxon>Saurischia</taxon>
        <taxon>Theropoda</taxon>
        <taxon>Coelurosauria</taxon>
        <taxon>Aves</taxon>
        <taxon>Neognathae</taxon>
        <taxon>Neoaves</taxon>
        <taxon>Aequornithes</taxon>
        <taxon>Pelecaniformes</taxon>
        <taxon>Threskiornithidae</taxon>
        <taxon>Mesembrinibis</taxon>
    </lineage>
</organism>
<dbReference type="EC" id="5.6.2.4" evidence="10"/>
<protein>
    <recommendedName>
        <fullName evidence="10">DNA 3'-5' helicase</fullName>
        <ecNumber evidence="10">5.6.2.4</ecNumber>
    </recommendedName>
</protein>
<dbReference type="InterPro" id="IPR036390">
    <property type="entry name" value="WH_DNA-bd_sf"/>
</dbReference>
<dbReference type="InterPro" id="IPR032284">
    <property type="entry name" value="RecQ_Zn-bd"/>
</dbReference>
<accession>A0A7L0PIE6</accession>
<gene>
    <name evidence="15" type="primary">Wrn</name>
    <name evidence="15" type="ORF">MESCAY_R11567</name>
</gene>
<dbReference type="PANTHER" id="PTHR13710">
    <property type="entry name" value="DNA HELICASE RECQ FAMILY MEMBER"/>
    <property type="match status" value="1"/>
</dbReference>
<dbReference type="InterPro" id="IPR004589">
    <property type="entry name" value="DNA_helicase_ATP-dep_RecQ"/>
</dbReference>
<dbReference type="FunFam" id="1.10.150.80:FF:000005">
    <property type="entry name" value="Werner syndrome ATP-dependent helicase homolog"/>
    <property type="match status" value="1"/>
</dbReference>
<evidence type="ECO:0000259" key="12">
    <source>
        <dbReference type="PROSITE" id="PS50967"/>
    </source>
</evidence>
<dbReference type="InterPro" id="IPR002121">
    <property type="entry name" value="HRDC_dom"/>
</dbReference>
<dbReference type="InterPro" id="IPR036388">
    <property type="entry name" value="WH-like_DNA-bd_sf"/>
</dbReference>
<dbReference type="EMBL" id="VXAT01010502">
    <property type="protein sequence ID" value="NXL05580.1"/>
    <property type="molecule type" value="Genomic_DNA"/>
</dbReference>
<evidence type="ECO:0000256" key="5">
    <source>
        <dbReference type="ARBA" id="ARBA00022806"/>
    </source>
</evidence>
<dbReference type="GO" id="GO:0000723">
    <property type="term" value="P:telomere maintenance"/>
    <property type="evidence" value="ECO:0007669"/>
    <property type="project" value="TreeGrafter"/>
</dbReference>
<comment type="caution">
    <text evidence="15">The sequence shown here is derived from an EMBL/GenBank/DDBJ whole genome shotgun (WGS) entry which is preliminary data.</text>
</comment>
<dbReference type="Gene3D" id="1.10.10.10">
    <property type="entry name" value="Winged helix-like DNA-binding domain superfamily/Winged helix DNA-binding domain"/>
    <property type="match status" value="1"/>
</dbReference>
<dbReference type="PROSITE" id="PS51194">
    <property type="entry name" value="HELICASE_CTER"/>
    <property type="match status" value="1"/>
</dbReference>
<dbReference type="CDD" id="cd18017">
    <property type="entry name" value="DEXHc_RecQ3"/>
    <property type="match status" value="1"/>
</dbReference>
<feature type="domain" description="Helicase C-terminal" evidence="14">
    <location>
        <begin position="726"/>
        <end position="878"/>
    </location>
</feature>
<dbReference type="SUPFAM" id="SSF46785">
    <property type="entry name" value="Winged helix' DNA-binding domain"/>
    <property type="match status" value="1"/>
</dbReference>
<dbReference type="FunFam" id="3.30.420.10:FF:000053">
    <property type="entry name" value="Werner syndrome ATP-dependent helicase homolog"/>
    <property type="match status" value="1"/>
</dbReference>
<proteinExistence type="inferred from homology"/>
<dbReference type="InterPro" id="IPR044876">
    <property type="entry name" value="HRDC_dom_sf"/>
</dbReference>
<dbReference type="InterPro" id="IPR029491">
    <property type="entry name" value="Helicase_HTH"/>
</dbReference>
<dbReference type="GO" id="GO:0005694">
    <property type="term" value="C:chromosome"/>
    <property type="evidence" value="ECO:0007669"/>
    <property type="project" value="TreeGrafter"/>
</dbReference>
<feature type="domain" description="HRDC" evidence="12">
    <location>
        <begin position="1130"/>
        <end position="1209"/>
    </location>
</feature>
<dbReference type="SUPFAM" id="SSF53098">
    <property type="entry name" value="Ribonuclease H-like"/>
    <property type="match status" value="1"/>
</dbReference>
<evidence type="ECO:0000256" key="1">
    <source>
        <dbReference type="ARBA" id="ARBA00001947"/>
    </source>
</evidence>
<dbReference type="FunFam" id="3.40.50.300:FF:001023">
    <property type="entry name" value="Werner syndrome RecQ like helicase"/>
    <property type="match status" value="1"/>
</dbReference>
<dbReference type="GO" id="GO:0006260">
    <property type="term" value="P:DNA replication"/>
    <property type="evidence" value="ECO:0007669"/>
    <property type="project" value="InterPro"/>
</dbReference>
<dbReference type="GO" id="GO:0000724">
    <property type="term" value="P:double-strand break repair via homologous recombination"/>
    <property type="evidence" value="ECO:0007669"/>
    <property type="project" value="TreeGrafter"/>
</dbReference>
<dbReference type="GO" id="GO:0005737">
    <property type="term" value="C:cytoplasm"/>
    <property type="evidence" value="ECO:0007669"/>
    <property type="project" value="TreeGrafter"/>
</dbReference>
<feature type="non-terminal residue" evidence="15">
    <location>
        <position position="1451"/>
    </location>
</feature>
<feature type="region of interest" description="Disordered" evidence="11">
    <location>
        <begin position="457"/>
        <end position="493"/>
    </location>
</feature>
<evidence type="ECO:0000256" key="3">
    <source>
        <dbReference type="ARBA" id="ARBA00022741"/>
    </source>
</evidence>
<dbReference type="PROSITE" id="PS51192">
    <property type="entry name" value="HELICASE_ATP_BIND_1"/>
    <property type="match status" value="1"/>
</dbReference>
<dbReference type="GO" id="GO:0005654">
    <property type="term" value="C:nucleoplasm"/>
    <property type="evidence" value="ECO:0007669"/>
    <property type="project" value="TreeGrafter"/>
</dbReference>
<feature type="compositionally biased region" description="Polar residues" evidence="11">
    <location>
        <begin position="1064"/>
        <end position="1077"/>
    </location>
</feature>
<comment type="catalytic activity">
    <reaction evidence="9">
        <text>Couples ATP hydrolysis with the unwinding of duplex DNA by translocating in the 3'-5' direction.</text>
        <dbReference type="EC" id="5.6.2.4"/>
    </reaction>
</comment>
<dbReference type="InterPro" id="IPR002562">
    <property type="entry name" value="3'-5'_exonuclease_dom"/>
</dbReference>
<keyword evidence="3" id="KW-0547">Nucleotide-binding</keyword>
<dbReference type="GO" id="GO:0008408">
    <property type="term" value="F:3'-5' exonuclease activity"/>
    <property type="evidence" value="ECO:0007669"/>
    <property type="project" value="InterPro"/>
</dbReference>
<keyword evidence="4" id="KW-0378">Hydrolase</keyword>
<dbReference type="InterPro" id="IPR012337">
    <property type="entry name" value="RNaseH-like_sf"/>
</dbReference>
<dbReference type="InterPro" id="IPR001650">
    <property type="entry name" value="Helicase_C-like"/>
</dbReference>
<evidence type="ECO:0000256" key="7">
    <source>
        <dbReference type="ARBA" id="ARBA00023125"/>
    </source>
</evidence>
<dbReference type="Pfam" id="PF00270">
    <property type="entry name" value="DEAD"/>
    <property type="match status" value="1"/>
</dbReference>
<feature type="domain" description="Helicase ATP-binding" evidence="13">
    <location>
        <begin position="535"/>
        <end position="701"/>
    </location>
</feature>
<keyword evidence="8" id="KW-0413">Isomerase</keyword>
<comment type="cofactor">
    <cofactor evidence="1">
        <name>Zn(2+)</name>
        <dbReference type="ChEBI" id="CHEBI:29105"/>
    </cofactor>
</comment>
<feature type="compositionally biased region" description="Polar residues" evidence="11">
    <location>
        <begin position="1373"/>
        <end position="1382"/>
    </location>
</feature>
<feature type="compositionally biased region" description="Polar residues" evidence="11">
    <location>
        <begin position="1402"/>
        <end position="1412"/>
    </location>
</feature>
<evidence type="ECO:0000313" key="15">
    <source>
        <dbReference type="EMBL" id="NXL05580.1"/>
    </source>
</evidence>
<keyword evidence="7" id="KW-0238">DNA-binding</keyword>
<evidence type="ECO:0000259" key="13">
    <source>
        <dbReference type="PROSITE" id="PS51192"/>
    </source>
</evidence>
<reference evidence="15 16" key="1">
    <citation type="submission" date="2019-09" db="EMBL/GenBank/DDBJ databases">
        <title>Bird 10,000 Genomes (B10K) Project - Family phase.</title>
        <authorList>
            <person name="Zhang G."/>
        </authorList>
    </citation>
    <scope>NUCLEOTIDE SEQUENCE [LARGE SCALE GENOMIC DNA]</scope>
    <source>
        <strain evidence="15">B10K-DU-001-44</strain>
        <tissue evidence="15">Muscle</tissue>
    </source>
</reference>
<dbReference type="InterPro" id="IPR014001">
    <property type="entry name" value="Helicase_ATP-bd"/>
</dbReference>
<feature type="compositionally biased region" description="Basic and acidic residues" evidence="11">
    <location>
        <begin position="470"/>
        <end position="479"/>
    </location>
</feature>
<dbReference type="PROSITE" id="PS50967">
    <property type="entry name" value="HRDC"/>
    <property type="match status" value="1"/>
</dbReference>
<dbReference type="Proteomes" id="UP000574277">
    <property type="component" value="Unassembled WGS sequence"/>
</dbReference>
<dbReference type="Pfam" id="PF09382">
    <property type="entry name" value="RQC"/>
    <property type="match status" value="1"/>
</dbReference>
<dbReference type="Pfam" id="PF14493">
    <property type="entry name" value="HTH_40"/>
    <property type="match status" value="1"/>
</dbReference>
<dbReference type="Gene3D" id="3.30.420.10">
    <property type="entry name" value="Ribonuclease H-like superfamily/Ribonuclease H"/>
    <property type="match status" value="1"/>
</dbReference>
<dbReference type="CDD" id="cd18794">
    <property type="entry name" value="SF2_C_RecQ"/>
    <property type="match status" value="1"/>
</dbReference>
<dbReference type="GO" id="GO:0043138">
    <property type="term" value="F:3'-5' DNA helicase activity"/>
    <property type="evidence" value="ECO:0007669"/>
    <property type="project" value="UniProtKB-EC"/>
</dbReference>
<dbReference type="Pfam" id="PF01612">
    <property type="entry name" value="DNA_pol_A_exo1"/>
    <property type="match status" value="1"/>
</dbReference>
<dbReference type="SMART" id="SM00487">
    <property type="entry name" value="DEXDc"/>
    <property type="match status" value="1"/>
</dbReference>
<dbReference type="PANTHER" id="PTHR13710:SF120">
    <property type="entry name" value="BIFUNCTIONAL 3'-5' EXONUCLEASE_ATP-DEPENDENT HELICASE WRN"/>
    <property type="match status" value="1"/>
</dbReference>
<dbReference type="SMART" id="SM00956">
    <property type="entry name" value="RQC"/>
    <property type="match status" value="1"/>
</dbReference>
<dbReference type="Pfam" id="PF16124">
    <property type="entry name" value="RecQ_Zn_bind"/>
    <property type="match status" value="1"/>
</dbReference>
<feature type="non-terminal residue" evidence="15">
    <location>
        <position position="1"/>
    </location>
</feature>
<feature type="region of interest" description="Disordered" evidence="11">
    <location>
        <begin position="1338"/>
        <end position="1388"/>
    </location>
</feature>
<evidence type="ECO:0000256" key="2">
    <source>
        <dbReference type="ARBA" id="ARBA00005446"/>
    </source>
</evidence>
<evidence type="ECO:0000259" key="14">
    <source>
        <dbReference type="PROSITE" id="PS51194"/>
    </source>
</evidence>
<dbReference type="FunFam" id="3.40.50.300:FF:000941">
    <property type="entry name" value="Werner syndrome RecQ like helicase"/>
    <property type="match status" value="1"/>
</dbReference>
<keyword evidence="5 15" id="KW-0347">Helicase</keyword>
<dbReference type="GO" id="GO:0005524">
    <property type="term" value="F:ATP binding"/>
    <property type="evidence" value="ECO:0007669"/>
    <property type="project" value="UniProtKB-KW"/>
</dbReference>
<feature type="compositionally biased region" description="Basic and acidic residues" evidence="11">
    <location>
        <begin position="1"/>
        <end position="11"/>
    </location>
</feature>
<evidence type="ECO:0000256" key="4">
    <source>
        <dbReference type="ARBA" id="ARBA00022801"/>
    </source>
</evidence>
<evidence type="ECO:0000256" key="8">
    <source>
        <dbReference type="ARBA" id="ARBA00023235"/>
    </source>
</evidence>
<dbReference type="SUPFAM" id="SSF52540">
    <property type="entry name" value="P-loop containing nucleoside triphosphate hydrolases"/>
    <property type="match status" value="1"/>
</dbReference>
<keyword evidence="16" id="KW-1185">Reference proteome</keyword>
<dbReference type="InterPro" id="IPR036397">
    <property type="entry name" value="RNaseH_sf"/>
</dbReference>
<sequence>KSNRNVEKMNEMDVPTSSQQNKYPQWMLTQNQEGVLGDKKQSTVQKSVLEDRLPFLEFCGSVVYSYEASDCSLLSEDIRQSLSDGAAVGFDIEWPPSYTKGKMAKIAVIQICVNEEKCYLFHISSMSGFPKGLKRLLEDETIKKVGVGIEGDQWKLMSDFEIRLKSFVELADVANEKLKCKETWSLNGLVKHLFGKQLLKDKSIRCGNWEEFPLNEEQKLYAATDAYAGFIIYEKLKNMSNSDRRLFCVRKGDVLSEGMKERLNSLAEELTDLASHIPDSSGQLENLQRAAEILADISENVNALRSMLLGSGSPSVLERSCGATPRNLEAESANIAAKKVEMPEFAKQLEGDFNICSDATLAGLWAGDGNEEEAERGNAVVEDGAAAASSKDKADRDDFMSLDITEQELEMLERQAAKELVSEAASEEACSTDNEQNISCVIESDEELEMEMLKSLEGVDDSKGVLPESESSKARKTPDTELNVTPDGDEDEGIEEEEEECLDPWLPVPSESHITCLKTYFGHSSFKPVQWKVINSLLEDRRDNLVVMATGYGKSLCYQFPPVYTGNTAIVISPLISLMEDQVLQLTMSGIPACLLGSAQSKNVKEYIKAGQYRVIYMTPEFCSGNLELLQDLDQTIGISLLAVDEAHCISEWGHDFRYSFRSLGSLKKALPLVPIVALTATASPSIREDIVRCLNLKNPQVTCTSFDRPNLYLEVGQQSGNILRDLKQFLTRKGSSSAYEFEGPTIIYCRSRKATEQVVSELIKLSVACGAYHAGMGIKQRRDIHHQFMRDEIQCVVATVAFGMGINKADIRMVIHYGAPKEMESYYQEIGRAGRDGLPASCHVLWTVTDLAFNRHLLNEIRNEEFRMYKLKMLAKIEKYLMSSSCRRKIILSHFEDKQLRKVSSGIMGTEECCDNCRSRASSFAVSSDSEGGLQDFGKQAYQLLSAVSALEEKFGTKVPILFLRGSTSQRLPGKYRRHPLFGSGKDWPENWWKLLCQQLIMEGFLKEVSGHSNFATTCVLTQKGRNWLLKAGSASNASLLLQSSEDLNLQRPSRSGRPLSVLATQRSPDVKGTAQSPVKQMSLYDMFSCDRKGKTLPGSNNRLNSVAERSPVKSLLKPPEPVVSSREKELETALYGKLLTARQKVANEKVIPPAVLATNKILVEMARIRPTSVENVKRIDGVSEAKSTMLVPLLAEIKDFCQVNGLQTDTFPTSGSKDEKEASPWKCTRTLSPSEHVTYVLFQEKNLSVRTISETRSLPLAEVGTHLFQAMKAGYPVNLERAGLTPEVQQIISDVIRNPPIASDTTKIEAIRKLVPANIELYLIRMTIALLEKKDRNKSKDGSGVKRMLVWSEGQQGKTGADKASKEDASWSKTKGNLINPTLKEGAEKTHLQAVPLASAVQSMDDSQAGSRGAAARPKPITLASWNQPALSPDEEELFADSQPKVRLP</sequence>
<evidence type="ECO:0000256" key="10">
    <source>
        <dbReference type="ARBA" id="ARBA00034808"/>
    </source>
</evidence>
<dbReference type="Pfam" id="PF00271">
    <property type="entry name" value="Helicase_C"/>
    <property type="match status" value="1"/>
</dbReference>
<feature type="region of interest" description="Disordered" evidence="11">
    <location>
        <begin position="1"/>
        <end position="21"/>
    </location>
</feature>
<dbReference type="SMART" id="SM00490">
    <property type="entry name" value="HELICc"/>
    <property type="match status" value="1"/>
</dbReference>
<dbReference type="InterPro" id="IPR027417">
    <property type="entry name" value="P-loop_NTPase"/>
</dbReference>
<dbReference type="InterPro" id="IPR018982">
    <property type="entry name" value="RQC_domain"/>
</dbReference>
<dbReference type="SUPFAM" id="SSF47819">
    <property type="entry name" value="HRDC-like"/>
    <property type="match status" value="1"/>
</dbReference>
<evidence type="ECO:0000256" key="9">
    <source>
        <dbReference type="ARBA" id="ARBA00034617"/>
    </source>
</evidence>
<dbReference type="Gene3D" id="3.40.50.300">
    <property type="entry name" value="P-loop containing nucleotide triphosphate hydrolases"/>
    <property type="match status" value="2"/>
</dbReference>
<dbReference type="GO" id="GO:0003677">
    <property type="term" value="F:DNA binding"/>
    <property type="evidence" value="ECO:0007669"/>
    <property type="project" value="UniProtKB-KW"/>
</dbReference>
<comment type="similarity">
    <text evidence="2">Belongs to the helicase family. RecQ subfamily.</text>
</comment>
<dbReference type="Pfam" id="PF00570">
    <property type="entry name" value="HRDC"/>
    <property type="match status" value="1"/>
</dbReference>
<dbReference type="NCBIfam" id="TIGR00614">
    <property type="entry name" value="recQ_fam"/>
    <property type="match status" value="1"/>
</dbReference>
<keyword evidence="6" id="KW-0067">ATP-binding</keyword>
<feature type="region of interest" description="Disordered" evidence="11">
    <location>
        <begin position="1402"/>
        <end position="1451"/>
    </location>
</feature>
<dbReference type="GO" id="GO:0009378">
    <property type="term" value="F:four-way junction helicase activity"/>
    <property type="evidence" value="ECO:0007669"/>
    <property type="project" value="TreeGrafter"/>
</dbReference>
<evidence type="ECO:0000313" key="16">
    <source>
        <dbReference type="Proteomes" id="UP000574277"/>
    </source>
</evidence>
<dbReference type="InterPro" id="IPR010997">
    <property type="entry name" value="HRDC-like_sf"/>
</dbReference>
<evidence type="ECO:0000256" key="6">
    <source>
        <dbReference type="ARBA" id="ARBA00022840"/>
    </source>
</evidence>
<name>A0A7L0PIE6_9AVES</name>
<dbReference type="SMART" id="SM00474">
    <property type="entry name" value="35EXOc"/>
    <property type="match status" value="1"/>
</dbReference>